<feature type="transmembrane region" description="Helical" evidence="2">
    <location>
        <begin position="114"/>
        <end position="135"/>
    </location>
</feature>
<sequence>MANRKERRAKARQNRRGIPSQYDQTNGRGRGGMIDEYNLQEHSRRLQENGVDGWKPSSSVTQSQNKMERNIKRAQAGDDTWNTVRKVIGVCSWAVLLLSAFAFLVFMWLPSQPLVLVVTIAVLFALGVFGLFFSFSNAKRNPRLDEHGTAL</sequence>
<accession>A0A133NPZ4</accession>
<feature type="region of interest" description="Disordered" evidence="1">
    <location>
        <begin position="1"/>
        <end position="34"/>
    </location>
</feature>
<organism evidence="3 4">
    <name type="scientific">Gardnerella vaginalis</name>
    <dbReference type="NCBI Taxonomy" id="2702"/>
    <lineage>
        <taxon>Bacteria</taxon>
        <taxon>Bacillati</taxon>
        <taxon>Actinomycetota</taxon>
        <taxon>Actinomycetes</taxon>
        <taxon>Bifidobacteriales</taxon>
        <taxon>Bifidobacteriaceae</taxon>
        <taxon>Gardnerella</taxon>
    </lineage>
</organism>
<evidence type="ECO:0000256" key="1">
    <source>
        <dbReference type="SAM" id="MobiDB-lite"/>
    </source>
</evidence>
<reference evidence="3 4" key="1">
    <citation type="submission" date="2016-01" db="EMBL/GenBank/DDBJ databases">
        <authorList>
            <person name="Oliw E.H."/>
        </authorList>
    </citation>
    <scope>NUCLEOTIDE SEQUENCE [LARGE SCALE GENOMIC DNA]</scope>
    <source>
        <strain evidence="3 4">GED7760B</strain>
    </source>
</reference>
<dbReference type="AlphaFoldDB" id="A0A133NPZ4"/>
<feature type="region of interest" description="Disordered" evidence="1">
    <location>
        <begin position="48"/>
        <end position="67"/>
    </location>
</feature>
<gene>
    <name evidence="3" type="ORF">HMPREF3216_00535</name>
</gene>
<evidence type="ECO:0000256" key="2">
    <source>
        <dbReference type="SAM" id="Phobius"/>
    </source>
</evidence>
<feature type="compositionally biased region" description="Polar residues" evidence="1">
    <location>
        <begin position="56"/>
        <end position="65"/>
    </location>
</feature>
<comment type="caution">
    <text evidence="3">The sequence shown here is derived from an EMBL/GenBank/DDBJ whole genome shotgun (WGS) entry which is preliminary data.</text>
</comment>
<feature type="transmembrane region" description="Helical" evidence="2">
    <location>
        <begin position="87"/>
        <end position="108"/>
    </location>
</feature>
<evidence type="ECO:0000313" key="4">
    <source>
        <dbReference type="Proteomes" id="UP000070558"/>
    </source>
</evidence>
<dbReference type="EMBL" id="LRQA01000032">
    <property type="protein sequence ID" value="KXA18371.1"/>
    <property type="molecule type" value="Genomic_DNA"/>
</dbReference>
<name>A0A133NPZ4_GARVA</name>
<feature type="compositionally biased region" description="Basic residues" evidence="1">
    <location>
        <begin position="1"/>
        <end position="15"/>
    </location>
</feature>
<protein>
    <recommendedName>
        <fullName evidence="5">Tripartite tricarboxylate transporter TctB family protein</fullName>
    </recommendedName>
</protein>
<keyword evidence="2" id="KW-1133">Transmembrane helix</keyword>
<proteinExistence type="predicted"/>
<dbReference type="RefSeq" id="WP_060786776.1">
    <property type="nucleotide sequence ID" value="NZ_KQ956813.1"/>
</dbReference>
<evidence type="ECO:0008006" key="5">
    <source>
        <dbReference type="Google" id="ProtNLM"/>
    </source>
</evidence>
<keyword evidence="2" id="KW-0472">Membrane</keyword>
<keyword evidence="2" id="KW-0812">Transmembrane</keyword>
<dbReference type="PATRIC" id="fig|2702.99.peg.528"/>
<evidence type="ECO:0000313" key="3">
    <source>
        <dbReference type="EMBL" id="KXA18371.1"/>
    </source>
</evidence>
<dbReference type="OrthoDB" id="3242741at2"/>
<dbReference type="Proteomes" id="UP000070558">
    <property type="component" value="Unassembled WGS sequence"/>
</dbReference>